<sequence length="109" mass="11843">MGHATLAVMGLSILNFFVITIPFIILLSVVISLIITTISLILSPIGIIIKGAIEGFEAVVLLDVFVTGTMFGLGLILFVITYLITKGFYVLCVKYLKWNIHVVKGSATR</sequence>
<evidence type="ECO:0000313" key="1">
    <source>
        <dbReference type="EMBL" id="SUM82226.1"/>
    </source>
</evidence>
<dbReference type="EMBL" id="UHED01000001">
    <property type="protein sequence ID" value="SUM82226.1"/>
    <property type="molecule type" value="Genomic_DNA"/>
</dbReference>
<evidence type="ECO:0000313" key="2">
    <source>
        <dbReference type="Proteomes" id="UP000254707"/>
    </source>
</evidence>
<dbReference type="AlphaFoldDB" id="A0A380HL09"/>
<accession>A0A380HL09</accession>
<protein>
    <submittedName>
        <fullName evidence="1">Predicted membrane protein</fullName>
    </submittedName>
</protein>
<name>A0A380HL09_STASA</name>
<proteinExistence type="predicted"/>
<gene>
    <name evidence="1" type="ORF">NCTC7688_00722</name>
</gene>
<reference evidence="1 2" key="1">
    <citation type="submission" date="2018-06" db="EMBL/GenBank/DDBJ databases">
        <authorList>
            <consortium name="Pathogen Informatics"/>
            <person name="Doyle S."/>
        </authorList>
    </citation>
    <scope>NUCLEOTIDE SEQUENCE [LARGE SCALE GENOMIC DNA]</scope>
    <source>
        <strain evidence="1 2">NCTC7688</strain>
    </source>
</reference>
<organism evidence="1 2">
    <name type="scientific">Staphylococcus saprophyticus</name>
    <dbReference type="NCBI Taxonomy" id="29385"/>
    <lineage>
        <taxon>Bacteria</taxon>
        <taxon>Bacillati</taxon>
        <taxon>Bacillota</taxon>
        <taxon>Bacilli</taxon>
        <taxon>Bacillales</taxon>
        <taxon>Staphylococcaceae</taxon>
        <taxon>Staphylococcus</taxon>
    </lineage>
</organism>
<dbReference type="Proteomes" id="UP000254707">
    <property type="component" value="Unassembled WGS sequence"/>
</dbReference>
<dbReference type="RefSeq" id="WP_011302507.1">
    <property type="nucleotide sequence ID" value="NZ_CAXOKG010000002.1"/>
</dbReference>